<dbReference type="InterPro" id="IPR031303">
    <property type="entry name" value="C5_meth_CS"/>
</dbReference>
<evidence type="ECO:0000256" key="2">
    <source>
        <dbReference type="ARBA" id="ARBA00022603"/>
    </source>
</evidence>
<evidence type="ECO:0000256" key="4">
    <source>
        <dbReference type="ARBA" id="ARBA00022691"/>
    </source>
</evidence>
<protein>
    <recommendedName>
        <fullName evidence="1">DNA (cytosine-5-)-methyltransferase</fullName>
        <ecNumber evidence="1">2.1.1.37</ecNumber>
    </recommendedName>
</protein>
<dbReference type="EMBL" id="FNAJ01000033">
    <property type="protein sequence ID" value="SDF34745.1"/>
    <property type="molecule type" value="Genomic_DNA"/>
</dbReference>
<dbReference type="NCBIfam" id="TIGR00675">
    <property type="entry name" value="dcm"/>
    <property type="match status" value="1"/>
</dbReference>
<dbReference type="SUPFAM" id="SSF53335">
    <property type="entry name" value="S-adenosyl-L-methionine-dependent methyltransferases"/>
    <property type="match status" value="1"/>
</dbReference>
<gene>
    <name evidence="10" type="ORF">SAMN04488504_13310</name>
</gene>
<keyword evidence="3 7" id="KW-0808">Transferase</keyword>
<dbReference type="PROSITE" id="PS00095">
    <property type="entry name" value="C5_MTASE_2"/>
    <property type="match status" value="1"/>
</dbReference>
<evidence type="ECO:0000256" key="6">
    <source>
        <dbReference type="ARBA" id="ARBA00047422"/>
    </source>
</evidence>
<name>A0ABY0NET1_9BACT</name>
<accession>A0ABY0NET1</accession>
<sequence>MAKKASTTTTKGRTTRPEDDVVCVDLFCGAGGLTHGLRQAGVNVVAGVDFDESCKYPYEENHKGITFHAGDVAELDASTVSKWFGDATVRVLAGCAPCQPFSNYALRYQKEEKVEDDKRWSLLNHFGELVEKLMPEIVTMENVPTVTKHEVFKNFERKLKSLGYMVWFDDNVDCAKYGLPQRRHRTVLLASLYGEIKLRDPVATEARTVRDVLKNKDLEPIRHGGASKKDRLHTASHLSDLNYKRITVSRPGGTWRDWPEELIADCHKKKTGKTYPGVYGRMTWDEPAPTLTTQFYGFGNGRFGHPTQRRGLSLREGAILQGFPKDYKFIPDDQPIQFKALGRMIGNAVPVDLGRVIGESIIEHVKQHGESIVARANQQHVDRPPSAKQRRGQNGREQQGSSFVR</sequence>
<evidence type="ECO:0000256" key="7">
    <source>
        <dbReference type="PROSITE-ProRule" id="PRU01016"/>
    </source>
</evidence>
<dbReference type="PANTHER" id="PTHR10629:SF52">
    <property type="entry name" value="DNA (CYTOSINE-5)-METHYLTRANSFERASE 1"/>
    <property type="match status" value="1"/>
</dbReference>
<dbReference type="EC" id="2.1.1.37" evidence="1"/>
<dbReference type="InterPro" id="IPR050390">
    <property type="entry name" value="C5-Methyltransferase"/>
</dbReference>
<dbReference type="Gene3D" id="3.40.50.150">
    <property type="entry name" value="Vaccinia Virus protein VP39"/>
    <property type="match status" value="1"/>
</dbReference>
<evidence type="ECO:0000256" key="5">
    <source>
        <dbReference type="ARBA" id="ARBA00022747"/>
    </source>
</evidence>
<dbReference type="PROSITE" id="PS51679">
    <property type="entry name" value="SAM_MT_C5"/>
    <property type="match status" value="1"/>
</dbReference>
<organism evidence="10 11">
    <name type="scientific">Myxococcus virescens</name>
    <dbReference type="NCBI Taxonomy" id="83456"/>
    <lineage>
        <taxon>Bacteria</taxon>
        <taxon>Pseudomonadati</taxon>
        <taxon>Myxococcota</taxon>
        <taxon>Myxococcia</taxon>
        <taxon>Myxococcales</taxon>
        <taxon>Cystobacterineae</taxon>
        <taxon>Myxococcaceae</taxon>
        <taxon>Myxococcus</taxon>
    </lineage>
</organism>
<keyword evidence="2 7" id="KW-0489">Methyltransferase</keyword>
<dbReference type="PRINTS" id="PR00105">
    <property type="entry name" value="C5METTRFRASE"/>
</dbReference>
<comment type="catalytic activity">
    <reaction evidence="6">
        <text>a 2'-deoxycytidine in DNA + S-adenosyl-L-methionine = a 5-methyl-2'-deoxycytidine in DNA + S-adenosyl-L-homocysteine + H(+)</text>
        <dbReference type="Rhea" id="RHEA:13681"/>
        <dbReference type="Rhea" id="RHEA-COMP:11369"/>
        <dbReference type="Rhea" id="RHEA-COMP:11370"/>
        <dbReference type="ChEBI" id="CHEBI:15378"/>
        <dbReference type="ChEBI" id="CHEBI:57856"/>
        <dbReference type="ChEBI" id="CHEBI:59789"/>
        <dbReference type="ChEBI" id="CHEBI:85452"/>
        <dbReference type="ChEBI" id="CHEBI:85454"/>
        <dbReference type="EC" id="2.1.1.37"/>
    </reaction>
</comment>
<dbReference type="RefSeq" id="WP_090495943.1">
    <property type="nucleotide sequence ID" value="NZ_BJVY01000066.1"/>
</dbReference>
<evidence type="ECO:0000313" key="10">
    <source>
        <dbReference type="EMBL" id="SDF34745.1"/>
    </source>
</evidence>
<evidence type="ECO:0000256" key="1">
    <source>
        <dbReference type="ARBA" id="ARBA00011975"/>
    </source>
</evidence>
<feature type="active site" evidence="7">
    <location>
        <position position="98"/>
    </location>
</feature>
<proteinExistence type="inferred from homology"/>
<feature type="region of interest" description="Disordered" evidence="9">
    <location>
        <begin position="375"/>
        <end position="405"/>
    </location>
</feature>
<dbReference type="InterPro" id="IPR001525">
    <property type="entry name" value="C5_MeTfrase"/>
</dbReference>
<keyword evidence="5" id="KW-0680">Restriction system</keyword>
<comment type="caution">
    <text evidence="10">The sequence shown here is derived from an EMBL/GenBank/DDBJ whole genome shotgun (WGS) entry which is preliminary data.</text>
</comment>
<evidence type="ECO:0000313" key="11">
    <source>
        <dbReference type="Proteomes" id="UP000198717"/>
    </source>
</evidence>
<dbReference type="Pfam" id="PF00145">
    <property type="entry name" value="DNA_methylase"/>
    <property type="match status" value="1"/>
</dbReference>
<dbReference type="Proteomes" id="UP000198717">
    <property type="component" value="Unassembled WGS sequence"/>
</dbReference>
<dbReference type="InterPro" id="IPR029063">
    <property type="entry name" value="SAM-dependent_MTases_sf"/>
</dbReference>
<evidence type="ECO:0000256" key="8">
    <source>
        <dbReference type="RuleBase" id="RU000416"/>
    </source>
</evidence>
<evidence type="ECO:0000256" key="3">
    <source>
        <dbReference type="ARBA" id="ARBA00022679"/>
    </source>
</evidence>
<keyword evidence="4 7" id="KW-0949">S-adenosyl-L-methionine</keyword>
<evidence type="ECO:0000256" key="9">
    <source>
        <dbReference type="SAM" id="MobiDB-lite"/>
    </source>
</evidence>
<reference evidence="10 11" key="1">
    <citation type="submission" date="2016-10" db="EMBL/GenBank/DDBJ databases">
        <authorList>
            <person name="Varghese N."/>
            <person name="Submissions S."/>
        </authorList>
    </citation>
    <scope>NUCLEOTIDE SEQUENCE [LARGE SCALE GENOMIC DNA]</scope>
    <source>
        <strain evidence="10 11">DSM 2260</strain>
    </source>
</reference>
<comment type="similarity">
    <text evidence="7 8">Belongs to the class I-like SAM-binding methyltransferase superfamily. C5-methyltransferase family.</text>
</comment>
<dbReference type="PANTHER" id="PTHR10629">
    <property type="entry name" value="CYTOSINE-SPECIFIC METHYLTRANSFERASE"/>
    <property type="match status" value="1"/>
</dbReference>
<dbReference type="Gene3D" id="3.90.120.10">
    <property type="entry name" value="DNA Methylase, subunit A, domain 2"/>
    <property type="match status" value="1"/>
</dbReference>
<keyword evidence="11" id="KW-1185">Reference proteome</keyword>
<feature type="compositionally biased region" description="Low complexity" evidence="9">
    <location>
        <begin position="395"/>
        <end position="405"/>
    </location>
</feature>